<evidence type="ECO:0000313" key="2">
    <source>
        <dbReference type="Proteomes" id="UP000318081"/>
    </source>
</evidence>
<reference evidence="1 2" key="1">
    <citation type="submission" date="2019-02" db="EMBL/GenBank/DDBJ databases">
        <title>Deep-cultivation of Planctomycetes and their phenomic and genomic characterization uncovers novel biology.</title>
        <authorList>
            <person name="Wiegand S."/>
            <person name="Jogler M."/>
            <person name="Boedeker C."/>
            <person name="Pinto D."/>
            <person name="Vollmers J."/>
            <person name="Rivas-Marin E."/>
            <person name="Kohn T."/>
            <person name="Peeters S.H."/>
            <person name="Heuer A."/>
            <person name="Rast P."/>
            <person name="Oberbeckmann S."/>
            <person name="Bunk B."/>
            <person name="Jeske O."/>
            <person name="Meyerdierks A."/>
            <person name="Storesund J.E."/>
            <person name="Kallscheuer N."/>
            <person name="Luecker S."/>
            <person name="Lage O.M."/>
            <person name="Pohl T."/>
            <person name="Merkel B.J."/>
            <person name="Hornburger P."/>
            <person name="Mueller R.-W."/>
            <person name="Bruemmer F."/>
            <person name="Labrenz M."/>
            <person name="Spormann A.M."/>
            <person name="Op den Camp H."/>
            <person name="Overmann J."/>
            <person name="Amann R."/>
            <person name="Jetten M.S.M."/>
            <person name="Mascher T."/>
            <person name="Medema M.H."/>
            <person name="Devos D.P."/>
            <person name="Kaster A.-K."/>
            <person name="Ovreas L."/>
            <person name="Rohde M."/>
            <person name="Galperin M.Y."/>
            <person name="Jogler C."/>
        </authorList>
    </citation>
    <scope>NUCLEOTIDE SEQUENCE [LARGE SCALE GENOMIC DNA]</scope>
    <source>
        <strain evidence="1 2">TBK1r</strain>
    </source>
</reference>
<dbReference type="EMBL" id="CP036432">
    <property type="protein sequence ID" value="QDV83673.1"/>
    <property type="molecule type" value="Genomic_DNA"/>
</dbReference>
<organism evidence="1 2">
    <name type="scientific">Stieleria magnilauensis</name>
    <dbReference type="NCBI Taxonomy" id="2527963"/>
    <lineage>
        <taxon>Bacteria</taxon>
        <taxon>Pseudomonadati</taxon>
        <taxon>Planctomycetota</taxon>
        <taxon>Planctomycetia</taxon>
        <taxon>Pirellulales</taxon>
        <taxon>Pirellulaceae</taxon>
        <taxon>Stieleria</taxon>
    </lineage>
</organism>
<gene>
    <name evidence="1" type="ORF">TBK1r_26150</name>
</gene>
<sequence length="52" mass="5494">MLLIELMVDTLADDVGMGSQLSLISENGPSAQGGRAISQRVKLPGHNGRRTC</sequence>
<name>A0ABX5XNT6_9BACT</name>
<evidence type="ECO:0000313" key="1">
    <source>
        <dbReference type="EMBL" id="QDV83673.1"/>
    </source>
</evidence>
<accession>A0ABX5XNT6</accession>
<keyword evidence="2" id="KW-1185">Reference proteome</keyword>
<dbReference type="Proteomes" id="UP000318081">
    <property type="component" value="Chromosome"/>
</dbReference>
<proteinExistence type="predicted"/>
<protein>
    <submittedName>
        <fullName evidence="1">Uncharacterized protein</fullName>
    </submittedName>
</protein>